<keyword evidence="9" id="KW-0975">Bacterial flagellum</keyword>
<evidence type="ECO:0000256" key="9">
    <source>
        <dbReference type="ARBA" id="ARBA00023143"/>
    </source>
</evidence>
<evidence type="ECO:0000256" key="8">
    <source>
        <dbReference type="ARBA" id="ARBA00023136"/>
    </source>
</evidence>
<dbReference type="InterPro" id="IPR023087">
    <property type="entry name" value="Flg_Motor_Flig_C"/>
</dbReference>
<dbReference type="PANTHER" id="PTHR30534:SF0">
    <property type="entry name" value="FLAGELLAR MOTOR SWITCH PROTEIN FLIG"/>
    <property type="match status" value="1"/>
</dbReference>
<keyword evidence="13" id="KW-0969">Cilium</keyword>
<sequence>MADIDYTKLNKQQKLALFLIIIGPETAAEVLREFDEVEIEALCREMNQFTMVPDDIRQKVAEEFTPVIGKSVASTRGGIDYARDALTRSHGDYKANAILGRVGLAPTGTTVDMVNDLSEMDARQIFNLIKNEQPQTISFILSYLPGNKSSEVFSLFGPEQREEILERLGIIESTSVELVTKIVRNIGKHFDKKTQPSYHNSGGVRSVADLLNGLDKETSKNLLGRLEERNPTLGSAIRRKLFSFDDLSRLTPSDLQRVLREVESSSLAVAMKSAPESLREKIYGAISKRAAESLKDEIDMLGPVRVKDVETAQDGIIQIVRRLEEEGAIATDGADAAVVA</sequence>
<dbReference type="InterPro" id="IPR028263">
    <property type="entry name" value="FliG_N"/>
</dbReference>
<dbReference type="InterPro" id="IPR032779">
    <property type="entry name" value="FliG_M"/>
</dbReference>
<dbReference type="RefSeq" id="WP_221030027.1">
    <property type="nucleotide sequence ID" value="NZ_CP139781.1"/>
</dbReference>
<proteinExistence type="inferred from homology"/>
<keyword evidence="8" id="KW-0472">Membrane</keyword>
<organism evidence="13 14">
    <name type="scientific">Actomonas aquatica</name>
    <dbReference type="NCBI Taxonomy" id="2866162"/>
    <lineage>
        <taxon>Bacteria</taxon>
        <taxon>Pseudomonadati</taxon>
        <taxon>Verrucomicrobiota</taxon>
        <taxon>Opitutia</taxon>
        <taxon>Opitutales</taxon>
        <taxon>Opitutaceae</taxon>
        <taxon>Actomonas</taxon>
    </lineage>
</organism>
<evidence type="ECO:0000256" key="5">
    <source>
        <dbReference type="ARBA" id="ARBA00022475"/>
    </source>
</evidence>
<feature type="domain" description="Flagellar motor switch protein FliG N-terminal" evidence="12">
    <location>
        <begin position="8"/>
        <end position="103"/>
    </location>
</feature>
<evidence type="ECO:0000313" key="14">
    <source>
        <dbReference type="Proteomes" id="UP000738431"/>
    </source>
</evidence>
<keyword evidence="13" id="KW-0966">Cell projection</keyword>
<dbReference type="SUPFAM" id="SSF48029">
    <property type="entry name" value="FliG"/>
    <property type="match status" value="2"/>
</dbReference>
<reference evidence="13 14" key="2">
    <citation type="submission" date="2023-12" db="EMBL/GenBank/DDBJ databases">
        <title>Description of an unclassified Opitutus bacterium of Verrucomicrobiota.</title>
        <authorList>
            <person name="Zhang D.-F."/>
        </authorList>
    </citation>
    <scope>NUCLEOTIDE SEQUENCE [LARGE SCALE GENOMIC DNA]</scope>
    <source>
        <strain evidence="13 14">WL0086</strain>
    </source>
</reference>
<feature type="domain" description="Flagellar motor switch protein FliG C-terminal" evidence="10">
    <location>
        <begin position="225"/>
        <end position="329"/>
    </location>
</feature>
<keyword evidence="13" id="KW-0282">Flagellum</keyword>
<dbReference type="NCBIfam" id="TIGR00207">
    <property type="entry name" value="fliG"/>
    <property type="match status" value="1"/>
</dbReference>
<evidence type="ECO:0000256" key="6">
    <source>
        <dbReference type="ARBA" id="ARBA00022500"/>
    </source>
</evidence>
<dbReference type="InterPro" id="IPR000090">
    <property type="entry name" value="Flg_Motor_Flig"/>
</dbReference>
<evidence type="ECO:0000259" key="12">
    <source>
        <dbReference type="Pfam" id="PF14842"/>
    </source>
</evidence>
<reference evidence="13 14" key="1">
    <citation type="submission" date="2021-08" db="EMBL/GenBank/DDBJ databases">
        <authorList>
            <person name="Zhang D."/>
            <person name="Zhang A."/>
            <person name="Wang L."/>
        </authorList>
    </citation>
    <scope>NUCLEOTIDE SEQUENCE [LARGE SCALE GENOMIC DNA]</scope>
    <source>
        <strain evidence="13 14">WL0086</strain>
    </source>
</reference>
<dbReference type="Pfam" id="PF14842">
    <property type="entry name" value="FliG_N"/>
    <property type="match status" value="1"/>
</dbReference>
<evidence type="ECO:0000256" key="7">
    <source>
        <dbReference type="ARBA" id="ARBA00022779"/>
    </source>
</evidence>
<dbReference type="Pfam" id="PF14841">
    <property type="entry name" value="FliG_M"/>
    <property type="match status" value="1"/>
</dbReference>
<protein>
    <recommendedName>
        <fullName evidence="4">Flagellar motor switch protein FliG</fullName>
    </recommendedName>
</protein>
<dbReference type="PANTHER" id="PTHR30534">
    <property type="entry name" value="FLAGELLAR MOTOR SWITCH PROTEIN FLIG"/>
    <property type="match status" value="1"/>
</dbReference>
<evidence type="ECO:0000256" key="3">
    <source>
        <dbReference type="ARBA" id="ARBA00010299"/>
    </source>
</evidence>
<feature type="domain" description="Flagellar motor switch protein FliG middle" evidence="11">
    <location>
        <begin position="123"/>
        <end position="192"/>
    </location>
</feature>
<comment type="subcellular location">
    <subcellularLocation>
        <location evidence="1">Bacterial flagellum basal body</location>
    </subcellularLocation>
    <subcellularLocation>
        <location evidence="2">Cell membrane</location>
        <topology evidence="2">Peripheral membrane protein</topology>
        <orientation evidence="2">Cytoplasmic side</orientation>
    </subcellularLocation>
</comment>
<dbReference type="Gene3D" id="1.10.220.30">
    <property type="match status" value="3"/>
</dbReference>
<dbReference type="PRINTS" id="PR00954">
    <property type="entry name" value="FLGMOTORFLIG"/>
</dbReference>
<name>A0ABZ1CCX2_9BACT</name>
<dbReference type="Pfam" id="PF01706">
    <property type="entry name" value="FliG_C"/>
    <property type="match status" value="1"/>
</dbReference>
<comment type="similarity">
    <text evidence="3">Belongs to the FliG family.</text>
</comment>
<gene>
    <name evidence="13" type="primary">fliG</name>
    <name evidence="13" type="ORF">K1X11_007670</name>
</gene>
<evidence type="ECO:0000256" key="1">
    <source>
        <dbReference type="ARBA" id="ARBA00004117"/>
    </source>
</evidence>
<keyword evidence="7" id="KW-0283">Flagellar rotation</keyword>
<keyword evidence="14" id="KW-1185">Reference proteome</keyword>
<evidence type="ECO:0000313" key="13">
    <source>
        <dbReference type="EMBL" id="WRQ89282.1"/>
    </source>
</evidence>
<evidence type="ECO:0000256" key="2">
    <source>
        <dbReference type="ARBA" id="ARBA00004413"/>
    </source>
</evidence>
<evidence type="ECO:0000256" key="4">
    <source>
        <dbReference type="ARBA" id="ARBA00021870"/>
    </source>
</evidence>
<keyword evidence="5" id="KW-1003">Cell membrane</keyword>
<evidence type="ECO:0000259" key="10">
    <source>
        <dbReference type="Pfam" id="PF01706"/>
    </source>
</evidence>
<keyword evidence="6" id="KW-0145">Chemotaxis</keyword>
<evidence type="ECO:0000259" key="11">
    <source>
        <dbReference type="Pfam" id="PF14841"/>
    </source>
</evidence>
<accession>A0ABZ1CCX2</accession>
<dbReference type="EMBL" id="CP139781">
    <property type="protein sequence ID" value="WRQ89282.1"/>
    <property type="molecule type" value="Genomic_DNA"/>
</dbReference>
<dbReference type="Proteomes" id="UP000738431">
    <property type="component" value="Chromosome"/>
</dbReference>
<dbReference type="InterPro" id="IPR011002">
    <property type="entry name" value="FliG_a-hlx"/>
</dbReference>